<proteinExistence type="predicted"/>
<organism evidence="3 4">
    <name type="scientific">Streptomyces griseoluteus</name>
    <dbReference type="NCBI Taxonomy" id="29306"/>
    <lineage>
        <taxon>Bacteria</taxon>
        <taxon>Bacillati</taxon>
        <taxon>Actinomycetota</taxon>
        <taxon>Actinomycetes</taxon>
        <taxon>Kitasatosporales</taxon>
        <taxon>Streptomycetaceae</taxon>
        <taxon>Streptomyces</taxon>
    </lineage>
</organism>
<accession>A0A4Z1DR12</accession>
<feature type="region of interest" description="Disordered" evidence="1">
    <location>
        <begin position="95"/>
        <end position="114"/>
    </location>
</feature>
<evidence type="ECO:0000256" key="2">
    <source>
        <dbReference type="SAM" id="Phobius"/>
    </source>
</evidence>
<keyword evidence="2" id="KW-0812">Transmembrane</keyword>
<reference evidence="3 4" key="1">
    <citation type="submission" date="2019-04" db="EMBL/GenBank/DDBJ databases">
        <title>Streptomyces sp. nov. Bv016 isolated from bark of Buahinia variegata.</title>
        <authorList>
            <person name="Kanchanasin P."/>
            <person name="Tanasupawat S."/>
            <person name="Yuki M."/>
            <person name="Kudo T."/>
        </authorList>
    </citation>
    <scope>NUCLEOTIDE SEQUENCE [LARGE SCALE GENOMIC DNA]</scope>
    <source>
        <strain evidence="3 4">JCM 4765</strain>
    </source>
</reference>
<sequence length="495" mass="50788">MTSSLVRGRPRHATAHIRVRVAHALVGAVAGAGWLALPVLAAQEPATASPPRAAPAAPQDDESSAVDLILPVAVLGAAGVVAAYSYIRRGRRASGAASSLPAAPTPAGSDRRARAALVEADDSVRASEEELPFAAALLDERTLAPFRHAVHTARTELSAAFALWHRYEEGEPRDPGDRGQTLAGVVGRCAEAGRVLDARAGELDRLRRPEVGPALDVAEGAFRRLTARAAGARATVPELRERYGPAVGARAAGCAEEAMDRLVFATARLNEARRAADSGEKGRTVRQLRAAEGSVAQAGILVAGVDRTARRLGEAAALVSAALTGAEAVLAGARATGTPVPSGADDTLAAVRTELTAGPYDPLDALRRITRALVRLPGARSGVLDTAADLVARAAVGEAEDFVAVHRGAVGADPRSLLAAAVRTLAAPHPVEAAVLARRALELAERDVRAHGLPESDSLGTTGAVLGGVLLGEEPDGGPPVSFGGPETRGRFRTG</sequence>
<feature type="region of interest" description="Disordered" evidence="1">
    <location>
        <begin position="468"/>
        <end position="495"/>
    </location>
</feature>
<evidence type="ECO:0000313" key="3">
    <source>
        <dbReference type="EMBL" id="TGN87299.1"/>
    </source>
</evidence>
<evidence type="ECO:0000256" key="1">
    <source>
        <dbReference type="SAM" id="MobiDB-lite"/>
    </source>
</evidence>
<feature type="transmembrane region" description="Helical" evidence="2">
    <location>
        <begin position="68"/>
        <end position="87"/>
    </location>
</feature>
<keyword evidence="2" id="KW-1133">Transmembrane helix</keyword>
<evidence type="ECO:0000313" key="4">
    <source>
        <dbReference type="Proteomes" id="UP000298513"/>
    </source>
</evidence>
<keyword evidence="4" id="KW-1185">Reference proteome</keyword>
<gene>
    <name evidence="3" type="ORF">E5082_02470</name>
</gene>
<protein>
    <recommendedName>
        <fullName evidence="5">TPM domain-containing protein</fullName>
    </recommendedName>
</protein>
<dbReference type="GeneID" id="91531974"/>
<feature type="transmembrane region" description="Helical" evidence="2">
    <location>
        <begin position="21"/>
        <end position="41"/>
    </location>
</feature>
<evidence type="ECO:0008006" key="5">
    <source>
        <dbReference type="Google" id="ProtNLM"/>
    </source>
</evidence>
<comment type="caution">
    <text evidence="3">The sequence shown here is derived from an EMBL/GenBank/DDBJ whole genome shotgun (WGS) entry which is preliminary data.</text>
</comment>
<feature type="compositionally biased region" description="Low complexity" evidence="1">
    <location>
        <begin position="95"/>
        <end position="108"/>
    </location>
</feature>
<dbReference type="AlphaFoldDB" id="A0A4Z1DR12"/>
<dbReference type="EMBL" id="SRRU01000001">
    <property type="protein sequence ID" value="TGN87299.1"/>
    <property type="molecule type" value="Genomic_DNA"/>
</dbReference>
<dbReference type="Proteomes" id="UP000298513">
    <property type="component" value="Unassembled WGS sequence"/>
</dbReference>
<keyword evidence="2" id="KW-0472">Membrane</keyword>
<name>A0A4Z1DR12_STRGP</name>
<dbReference type="RefSeq" id="WP_135789631.1">
    <property type="nucleotide sequence ID" value="NZ_BNBQ01000006.1"/>
</dbReference>